<evidence type="ECO:0000256" key="8">
    <source>
        <dbReference type="SAM" id="Phobius"/>
    </source>
</evidence>
<dbReference type="GO" id="GO:0005789">
    <property type="term" value="C:endoplasmic reticulum membrane"/>
    <property type="evidence" value="ECO:0007669"/>
    <property type="project" value="UniProtKB-SubCell"/>
</dbReference>
<feature type="region of interest" description="Disordered" evidence="7">
    <location>
        <begin position="1"/>
        <end position="148"/>
    </location>
</feature>
<dbReference type="GO" id="GO:0140042">
    <property type="term" value="P:lipid droplet formation"/>
    <property type="evidence" value="ECO:0007669"/>
    <property type="project" value="UniProtKB-ARBA"/>
</dbReference>
<feature type="compositionally biased region" description="Basic and acidic residues" evidence="7">
    <location>
        <begin position="86"/>
        <end position="106"/>
    </location>
</feature>
<keyword evidence="5" id="KW-0443">Lipid metabolism</keyword>
<evidence type="ECO:0000313" key="9">
    <source>
        <dbReference type="EMBL" id="KAL0398416.1"/>
    </source>
</evidence>
<keyword evidence="3" id="KW-0256">Endoplasmic reticulum</keyword>
<accession>A0AAW2T494</accession>
<feature type="transmembrane region" description="Helical" evidence="8">
    <location>
        <begin position="262"/>
        <end position="288"/>
    </location>
</feature>
<dbReference type="InterPro" id="IPR009617">
    <property type="entry name" value="Seipin"/>
</dbReference>
<comment type="caution">
    <text evidence="9">The sequence shown here is derived from an EMBL/GenBank/DDBJ whole genome shotgun (WGS) entry which is preliminary data.</text>
</comment>
<evidence type="ECO:0000256" key="3">
    <source>
        <dbReference type="ARBA" id="ARBA00022824"/>
    </source>
</evidence>
<gene>
    <name evidence="9" type="ORF">Sradi_2184900</name>
</gene>
<evidence type="ECO:0000256" key="1">
    <source>
        <dbReference type="ARBA" id="ARBA00004477"/>
    </source>
</evidence>
<dbReference type="AlphaFoldDB" id="A0AAW2T494"/>
<evidence type="ECO:0000256" key="6">
    <source>
        <dbReference type="ARBA" id="ARBA00023136"/>
    </source>
</evidence>
<dbReference type="PANTHER" id="PTHR21212">
    <property type="entry name" value="BERNARDINELLI-SEIP CONGENITAL LIPODYSTROPHY 2 HOMOLOG BSCL2 PROTEIN"/>
    <property type="match status" value="1"/>
</dbReference>
<comment type="subcellular location">
    <subcellularLocation>
        <location evidence="1">Endoplasmic reticulum membrane</location>
        <topology evidence="1">Multi-pass membrane protein</topology>
    </subcellularLocation>
</comment>
<feature type="compositionally biased region" description="Polar residues" evidence="7">
    <location>
        <begin position="71"/>
        <end position="85"/>
    </location>
</feature>
<dbReference type="PANTHER" id="PTHR21212:SF0">
    <property type="entry name" value="SEIPIN"/>
    <property type="match status" value="1"/>
</dbReference>
<organism evidence="9">
    <name type="scientific">Sesamum radiatum</name>
    <name type="common">Black benniseed</name>
    <dbReference type="NCBI Taxonomy" id="300843"/>
    <lineage>
        <taxon>Eukaryota</taxon>
        <taxon>Viridiplantae</taxon>
        <taxon>Streptophyta</taxon>
        <taxon>Embryophyta</taxon>
        <taxon>Tracheophyta</taxon>
        <taxon>Spermatophyta</taxon>
        <taxon>Magnoliopsida</taxon>
        <taxon>eudicotyledons</taxon>
        <taxon>Gunneridae</taxon>
        <taxon>Pentapetalae</taxon>
        <taxon>asterids</taxon>
        <taxon>lamiids</taxon>
        <taxon>Lamiales</taxon>
        <taxon>Pedaliaceae</taxon>
        <taxon>Sesamum</taxon>
    </lineage>
</organism>
<protein>
    <submittedName>
        <fullName evidence="9">Seipin-2</fullName>
    </submittedName>
</protein>
<dbReference type="Pfam" id="PF06775">
    <property type="entry name" value="Seipin"/>
    <property type="match status" value="1"/>
</dbReference>
<keyword evidence="6 8" id="KW-0472">Membrane</keyword>
<dbReference type="EMBL" id="JACGWJ010000009">
    <property type="protein sequence ID" value="KAL0398416.1"/>
    <property type="molecule type" value="Genomic_DNA"/>
</dbReference>
<feature type="transmembrane region" description="Helical" evidence="8">
    <location>
        <begin position="442"/>
        <end position="460"/>
    </location>
</feature>
<name>A0AAW2T494_SESRA</name>
<sequence length="489" mass="55414">MEDRKLNTQSGDDEDEFRDALDDFTFYDCEETFSDPTESNGVVLPEDETVPPATLRLRRSRRASGGDSTDMSRPSSSVSFENFQRSGDEKVKLSSRTKECEKKLENENSESVEPGNGLETAKDSADGKNNEKNYDEHSNLTGENNNIEDGLHEDELNLRENCDAHTSPLLTLAGIIIKVITFQFDMLVKSFMFPLRLTYYLYMLVFDPFGFLKRGREYIIQEMKSIWSLVFDNVSPFVYEWLKDHQAIWKLGLKCGWGLVWSSYVCSVLVALLVSAFVMGGLLIRVVVEEPMRMKTSLNFDYTAKSPVAFVPITAFPELSHDIYHEAMPGPATESGSRAIPPKYKLQSAISLTLPESEYNQNLGIFQVRVDFLATDETQNLKINFRGFTEGDVPTACLRVVIEQRAEFLPGAGIPEIYAASLTLESKLPLLKRALWFWKKTLFVWISMAIFIMELAFALICCKPIIIPRIKLREVTNRGASQNDRPSQS</sequence>
<proteinExistence type="predicted"/>
<reference evidence="9" key="2">
    <citation type="journal article" date="2024" name="Plant">
        <title>Genomic evolution and insights into agronomic trait innovations of Sesamum species.</title>
        <authorList>
            <person name="Miao H."/>
            <person name="Wang L."/>
            <person name="Qu L."/>
            <person name="Liu H."/>
            <person name="Sun Y."/>
            <person name="Le M."/>
            <person name="Wang Q."/>
            <person name="Wei S."/>
            <person name="Zheng Y."/>
            <person name="Lin W."/>
            <person name="Duan Y."/>
            <person name="Cao H."/>
            <person name="Xiong S."/>
            <person name="Wang X."/>
            <person name="Wei L."/>
            <person name="Li C."/>
            <person name="Ma Q."/>
            <person name="Ju M."/>
            <person name="Zhao R."/>
            <person name="Li G."/>
            <person name="Mu C."/>
            <person name="Tian Q."/>
            <person name="Mei H."/>
            <person name="Zhang T."/>
            <person name="Gao T."/>
            <person name="Zhang H."/>
        </authorList>
    </citation>
    <scope>NUCLEOTIDE SEQUENCE</scope>
    <source>
        <strain evidence="9">G02</strain>
    </source>
</reference>
<evidence type="ECO:0000256" key="5">
    <source>
        <dbReference type="ARBA" id="ARBA00023098"/>
    </source>
</evidence>
<reference evidence="9" key="1">
    <citation type="submission" date="2020-06" db="EMBL/GenBank/DDBJ databases">
        <authorList>
            <person name="Li T."/>
            <person name="Hu X."/>
            <person name="Zhang T."/>
            <person name="Song X."/>
            <person name="Zhang H."/>
            <person name="Dai N."/>
            <person name="Sheng W."/>
            <person name="Hou X."/>
            <person name="Wei L."/>
        </authorList>
    </citation>
    <scope>NUCLEOTIDE SEQUENCE</scope>
    <source>
        <strain evidence="9">G02</strain>
        <tissue evidence="9">Leaf</tissue>
    </source>
</reference>
<keyword evidence="2 8" id="KW-0812">Transmembrane</keyword>
<feature type="compositionally biased region" description="Basic and acidic residues" evidence="7">
    <location>
        <begin position="120"/>
        <end position="138"/>
    </location>
</feature>
<dbReference type="CDD" id="cd23995">
    <property type="entry name" value="Seipin_BSCL2_like"/>
    <property type="match status" value="1"/>
</dbReference>
<evidence type="ECO:0000256" key="2">
    <source>
        <dbReference type="ARBA" id="ARBA00022692"/>
    </source>
</evidence>
<evidence type="ECO:0000256" key="7">
    <source>
        <dbReference type="SAM" id="MobiDB-lite"/>
    </source>
</evidence>
<evidence type="ECO:0000256" key="4">
    <source>
        <dbReference type="ARBA" id="ARBA00022989"/>
    </source>
</evidence>
<feature type="transmembrane region" description="Helical" evidence="8">
    <location>
        <begin position="193"/>
        <end position="212"/>
    </location>
</feature>
<keyword evidence="4 8" id="KW-1133">Transmembrane helix</keyword>
<dbReference type="GO" id="GO:0006629">
    <property type="term" value="P:lipid metabolic process"/>
    <property type="evidence" value="ECO:0007669"/>
    <property type="project" value="UniProtKB-KW"/>
</dbReference>